<evidence type="ECO:0008006" key="3">
    <source>
        <dbReference type="Google" id="ProtNLM"/>
    </source>
</evidence>
<dbReference type="Gene3D" id="3.90.228.10">
    <property type="match status" value="1"/>
</dbReference>
<name>A0A1C7LNV0_GRIFR</name>
<dbReference type="Proteomes" id="UP000092993">
    <property type="component" value="Unassembled WGS sequence"/>
</dbReference>
<sequence length="211" mass="23633">MQSTSGRNERGILLGCAFKGGRSDASTETLRGLSLTTESLVEHFSREWHGSNTPKVAKVIEIWRPRNAQDRFRNYRKKLEAVTSIQELRTYYGSQCICDLGVKDTAHCEWESCGICNVIKSCFSRLAFGARYDYGSKYGDGIYSYHNPALADRFATSSMSSPFRAILACDVVVDHNGLTPSRSDESINDGERVFVRNSDAIVPSYIILYTK</sequence>
<gene>
    <name evidence="1" type="ORF">A0H81_13794</name>
</gene>
<reference evidence="1 2" key="1">
    <citation type="submission" date="2016-03" db="EMBL/GenBank/DDBJ databases">
        <title>Whole genome sequencing of Grifola frondosa 9006-11.</title>
        <authorList>
            <person name="Min B."/>
            <person name="Park H."/>
            <person name="Kim J.-G."/>
            <person name="Cho H."/>
            <person name="Oh Y.-L."/>
            <person name="Kong W.-S."/>
            <person name="Choi I.-G."/>
        </authorList>
    </citation>
    <scope>NUCLEOTIDE SEQUENCE [LARGE SCALE GENOMIC DNA]</scope>
    <source>
        <strain evidence="1 2">9006-11</strain>
    </source>
</reference>
<accession>A0A1C7LNV0</accession>
<dbReference type="EMBL" id="LUGG01000032">
    <property type="protein sequence ID" value="OBZ66228.1"/>
    <property type="molecule type" value="Genomic_DNA"/>
</dbReference>
<keyword evidence="2" id="KW-1185">Reference proteome</keyword>
<proteinExistence type="predicted"/>
<organism evidence="1 2">
    <name type="scientific">Grifola frondosa</name>
    <name type="common">Maitake</name>
    <name type="synonym">Polyporus frondosus</name>
    <dbReference type="NCBI Taxonomy" id="5627"/>
    <lineage>
        <taxon>Eukaryota</taxon>
        <taxon>Fungi</taxon>
        <taxon>Dikarya</taxon>
        <taxon>Basidiomycota</taxon>
        <taxon>Agaricomycotina</taxon>
        <taxon>Agaricomycetes</taxon>
        <taxon>Polyporales</taxon>
        <taxon>Grifolaceae</taxon>
        <taxon>Grifola</taxon>
    </lineage>
</organism>
<dbReference type="AlphaFoldDB" id="A0A1C7LNV0"/>
<evidence type="ECO:0000313" key="2">
    <source>
        <dbReference type="Proteomes" id="UP000092993"/>
    </source>
</evidence>
<evidence type="ECO:0000313" key="1">
    <source>
        <dbReference type="EMBL" id="OBZ66228.1"/>
    </source>
</evidence>
<comment type="caution">
    <text evidence="1">The sequence shown here is derived from an EMBL/GenBank/DDBJ whole genome shotgun (WGS) entry which is preliminary data.</text>
</comment>
<protein>
    <recommendedName>
        <fullName evidence="3">PARP catalytic domain-containing protein</fullName>
    </recommendedName>
</protein>
<dbReference type="SUPFAM" id="SSF56399">
    <property type="entry name" value="ADP-ribosylation"/>
    <property type="match status" value="1"/>
</dbReference>
<dbReference type="OrthoDB" id="2419903at2759"/>